<sequence length="105" mass="12061">MLSELNEEGKRIGLRINRTKAQLMKNAYCEEGGVQLEGSPIVDSSSYVYLGRSMNMVNYFNEEVNRRMRATWGAFTLREAKEKLTNQRLRAHLFKPTVFAAFLPA</sequence>
<keyword evidence="2" id="KW-1185">Reference proteome</keyword>
<proteinExistence type="predicted"/>
<protein>
    <recommendedName>
        <fullName evidence="3">Reverse transcriptase domain-containing protein</fullName>
    </recommendedName>
</protein>
<dbReference type="Proteomes" id="UP001303046">
    <property type="component" value="Unassembled WGS sequence"/>
</dbReference>
<accession>A0ABR1DHJ9</accession>
<evidence type="ECO:0008006" key="3">
    <source>
        <dbReference type="Google" id="ProtNLM"/>
    </source>
</evidence>
<comment type="caution">
    <text evidence="1">The sequence shown here is derived from an EMBL/GenBank/DDBJ whole genome shotgun (WGS) entry which is preliminary data.</text>
</comment>
<reference evidence="1 2" key="1">
    <citation type="submission" date="2023-08" db="EMBL/GenBank/DDBJ databases">
        <title>A Necator americanus chromosomal reference genome.</title>
        <authorList>
            <person name="Ilik V."/>
            <person name="Petrzelkova K.J."/>
            <person name="Pardy F."/>
            <person name="Fuh T."/>
            <person name="Niatou-Singa F.S."/>
            <person name="Gouil Q."/>
            <person name="Baker L."/>
            <person name="Ritchie M.E."/>
            <person name="Jex A.R."/>
            <person name="Gazzola D."/>
            <person name="Li H."/>
            <person name="Toshio Fujiwara R."/>
            <person name="Zhan B."/>
            <person name="Aroian R.V."/>
            <person name="Pafco B."/>
            <person name="Schwarz E.M."/>
        </authorList>
    </citation>
    <scope>NUCLEOTIDE SEQUENCE [LARGE SCALE GENOMIC DNA]</scope>
    <source>
        <strain evidence="1 2">Aroian</strain>
        <tissue evidence="1">Whole animal</tissue>
    </source>
</reference>
<organism evidence="1 2">
    <name type="scientific">Necator americanus</name>
    <name type="common">Human hookworm</name>
    <dbReference type="NCBI Taxonomy" id="51031"/>
    <lineage>
        <taxon>Eukaryota</taxon>
        <taxon>Metazoa</taxon>
        <taxon>Ecdysozoa</taxon>
        <taxon>Nematoda</taxon>
        <taxon>Chromadorea</taxon>
        <taxon>Rhabditida</taxon>
        <taxon>Rhabditina</taxon>
        <taxon>Rhabditomorpha</taxon>
        <taxon>Strongyloidea</taxon>
        <taxon>Ancylostomatidae</taxon>
        <taxon>Bunostominae</taxon>
        <taxon>Necator</taxon>
    </lineage>
</organism>
<evidence type="ECO:0000313" key="1">
    <source>
        <dbReference type="EMBL" id="KAK6749847.1"/>
    </source>
</evidence>
<name>A0ABR1DHJ9_NECAM</name>
<gene>
    <name evidence="1" type="primary">Necator_chrIV.g15371</name>
    <name evidence="1" type="ORF">RB195_002076</name>
</gene>
<dbReference type="EMBL" id="JAVFWL010000004">
    <property type="protein sequence ID" value="KAK6749847.1"/>
    <property type="molecule type" value="Genomic_DNA"/>
</dbReference>
<evidence type="ECO:0000313" key="2">
    <source>
        <dbReference type="Proteomes" id="UP001303046"/>
    </source>
</evidence>